<sequence length="175" mass="19917">MEFNSQQFRLSASNHLSEICTIYFRKDVRNTPEFDMENLITAFLQSFTFRDIQGLSLSVLHIPSGSAGPYEQVFERLTSVTSLNTTADALQHLKDLPSSSSISSTLFPELDTIELEVRSDNDALAIKEFLESRIRIGKPIQTLHMVLIDFRGLAVNIRFQDQFPDLKTVIKYIRG</sequence>
<dbReference type="AlphaFoldDB" id="A0A9P5NYK4"/>
<gene>
    <name evidence="1" type="ORF">CPB84DRAFT_208416</name>
</gene>
<evidence type="ECO:0000313" key="2">
    <source>
        <dbReference type="Proteomes" id="UP000724874"/>
    </source>
</evidence>
<dbReference type="EMBL" id="JADNYJ010000012">
    <property type="protein sequence ID" value="KAF8908174.1"/>
    <property type="molecule type" value="Genomic_DNA"/>
</dbReference>
<evidence type="ECO:0000313" key="1">
    <source>
        <dbReference type="EMBL" id="KAF8908174.1"/>
    </source>
</evidence>
<proteinExistence type="predicted"/>
<protein>
    <submittedName>
        <fullName evidence="1">Uncharacterized protein</fullName>
    </submittedName>
</protein>
<dbReference type="Proteomes" id="UP000724874">
    <property type="component" value="Unassembled WGS sequence"/>
</dbReference>
<accession>A0A9P5NYK4</accession>
<reference evidence="1" key="1">
    <citation type="submission" date="2020-11" db="EMBL/GenBank/DDBJ databases">
        <authorList>
            <consortium name="DOE Joint Genome Institute"/>
            <person name="Ahrendt S."/>
            <person name="Riley R."/>
            <person name="Andreopoulos W."/>
            <person name="LaButti K."/>
            <person name="Pangilinan J."/>
            <person name="Ruiz-duenas F.J."/>
            <person name="Barrasa J.M."/>
            <person name="Sanchez-Garcia M."/>
            <person name="Camarero S."/>
            <person name="Miyauchi S."/>
            <person name="Serrano A."/>
            <person name="Linde D."/>
            <person name="Babiker R."/>
            <person name="Drula E."/>
            <person name="Ayuso-Fernandez I."/>
            <person name="Pacheco R."/>
            <person name="Padilla G."/>
            <person name="Ferreira P."/>
            <person name="Barriuso J."/>
            <person name="Kellner H."/>
            <person name="Castanera R."/>
            <person name="Alfaro M."/>
            <person name="Ramirez L."/>
            <person name="Pisabarro A.G."/>
            <person name="Kuo A."/>
            <person name="Tritt A."/>
            <person name="Lipzen A."/>
            <person name="He G."/>
            <person name="Yan M."/>
            <person name="Ng V."/>
            <person name="Cullen D."/>
            <person name="Martin F."/>
            <person name="Rosso M.-N."/>
            <person name="Henrissat B."/>
            <person name="Hibbett D."/>
            <person name="Martinez A.T."/>
            <person name="Grigoriev I.V."/>
        </authorList>
    </citation>
    <scope>NUCLEOTIDE SEQUENCE</scope>
    <source>
        <strain evidence="1">AH 44721</strain>
    </source>
</reference>
<name>A0A9P5NYK4_GYMJU</name>
<keyword evidence="2" id="KW-1185">Reference proteome</keyword>
<comment type="caution">
    <text evidence="1">The sequence shown here is derived from an EMBL/GenBank/DDBJ whole genome shotgun (WGS) entry which is preliminary data.</text>
</comment>
<organism evidence="1 2">
    <name type="scientific">Gymnopilus junonius</name>
    <name type="common">Spectacular rustgill mushroom</name>
    <name type="synonym">Gymnopilus spectabilis subsp. junonius</name>
    <dbReference type="NCBI Taxonomy" id="109634"/>
    <lineage>
        <taxon>Eukaryota</taxon>
        <taxon>Fungi</taxon>
        <taxon>Dikarya</taxon>
        <taxon>Basidiomycota</taxon>
        <taxon>Agaricomycotina</taxon>
        <taxon>Agaricomycetes</taxon>
        <taxon>Agaricomycetidae</taxon>
        <taxon>Agaricales</taxon>
        <taxon>Agaricineae</taxon>
        <taxon>Hymenogastraceae</taxon>
        <taxon>Gymnopilus</taxon>
    </lineage>
</organism>